<keyword evidence="3" id="KW-1185">Reference proteome</keyword>
<dbReference type="AlphaFoldDB" id="A0A7J0EJY8"/>
<organism evidence="2 3">
    <name type="scientific">Actinidia rufa</name>
    <dbReference type="NCBI Taxonomy" id="165716"/>
    <lineage>
        <taxon>Eukaryota</taxon>
        <taxon>Viridiplantae</taxon>
        <taxon>Streptophyta</taxon>
        <taxon>Embryophyta</taxon>
        <taxon>Tracheophyta</taxon>
        <taxon>Spermatophyta</taxon>
        <taxon>Magnoliopsida</taxon>
        <taxon>eudicotyledons</taxon>
        <taxon>Gunneridae</taxon>
        <taxon>Pentapetalae</taxon>
        <taxon>asterids</taxon>
        <taxon>Ericales</taxon>
        <taxon>Actinidiaceae</taxon>
        <taxon>Actinidia</taxon>
    </lineage>
</organism>
<name>A0A7J0EJY8_9ERIC</name>
<proteinExistence type="predicted"/>
<comment type="caution">
    <text evidence="2">The sequence shown here is derived from an EMBL/GenBank/DDBJ whole genome shotgun (WGS) entry which is preliminary data.</text>
</comment>
<dbReference type="EMBL" id="BJWL01000005">
    <property type="protein sequence ID" value="GFY86781.1"/>
    <property type="molecule type" value="Genomic_DNA"/>
</dbReference>
<evidence type="ECO:0000313" key="2">
    <source>
        <dbReference type="EMBL" id="GFY86781.1"/>
    </source>
</evidence>
<feature type="domain" description="Myb/SANT-like" evidence="1">
    <location>
        <begin position="103"/>
        <end position="148"/>
    </location>
</feature>
<reference evidence="2 3" key="1">
    <citation type="submission" date="2019-07" db="EMBL/GenBank/DDBJ databases">
        <title>De Novo Assembly of kiwifruit Actinidia rufa.</title>
        <authorList>
            <person name="Sugita-Konishi S."/>
            <person name="Sato K."/>
            <person name="Mori E."/>
            <person name="Abe Y."/>
            <person name="Kisaki G."/>
            <person name="Hamano K."/>
            <person name="Suezawa K."/>
            <person name="Otani M."/>
            <person name="Fukuda T."/>
            <person name="Manabe T."/>
            <person name="Gomi K."/>
            <person name="Tabuchi M."/>
            <person name="Akimitsu K."/>
            <person name="Kataoka I."/>
        </authorList>
    </citation>
    <scope>NUCLEOTIDE SEQUENCE [LARGE SCALE GENOMIC DNA]</scope>
    <source>
        <strain evidence="3">cv. Fuchu</strain>
    </source>
</reference>
<protein>
    <recommendedName>
        <fullName evidence="1">Myb/SANT-like domain-containing protein</fullName>
    </recommendedName>
</protein>
<evidence type="ECO:0000259" key="1">
    <source>
        <dbReference type="Pfam" id="PF12776"/>
    </source>
</evidence>
<accession>A0A7J0EJY8</accession>
<dbReference type="PANTHER" id="PTHR46250">
    <property type="entry name" value="MYB/SANT-LIKE DNA-BINDING DOMAIN PROTEIN-RELATED"/>
    <property type="match status" value="1"/>
</dbReference>
<dbReference type="InterPro" id="IPR024752">
    <property type="entry name" value="Myb/SANT-like_dom"/>
</dbReference>
<dbReference type="Proteomes" id="UP000585474">
    <property type="component" value="Unassembled WGS sequence"/>
</dbReference>
<dbReference type="Pfam" id="PF12776">
    <property type="entry name" value="Myb_DNA-bind_3"/>
    <property type="match status" value="1"/>
</dbReference>
<dbReference type="PANTHER" id="PTHR46250:SF15">
    <property type="entry name" value="OS01G0523800 PROTEIN"/>
    <property type="match status" value="1"/>
</dbReference>
<gene>
    <name evidence="2" type="ORF">Acr_05g0004200</name>
</gene>
<evidence type="ECO:0000313" key="3">
    <source>
        <dbReference type="Proteomes" id="UP000585474"/>
    </source>
</evidence>
<dbReference type="OrthoDB" id="1748457at2759"/>
<sequence length="329" mass="37083">MPVDPLEHLLDENQTAPPPILVDEYIDVVKASDQWSDWRATLATQMYNEWKTNIGMSKRPAKSATRRILNGKLDCGQFKGGFYGECEKKIICAFPGTDLRAIPHIESKIKKWRKQYNLLQDMLKTSGFGWDDVDKIVLVDSDDVWDQYARREKDVRGMRNKSFPYYEDWLVLFGKDRATGDLAEGPADSVAAIETEEATKEQGPDSPVLQFSAADMESMSANIGTSSAHTSSNANSKKRGRAAYGTPKVLADMADAFGIMFENTNNRMAEIAQRIGYAHDLSQQRRQVNAELSQLPLDSNQRLRAATMIVQDAQRMDLFFSLSHDEKVE</sequence>